<keyword evidence="2" id="KW-1133">Transmembrane helix</keyword>
<keyword evidence="2" id="KW-0472">Membrane</keyword>
<feature type="region of interest" description="Disordered" evidence="1">
    <location>
        <begin position="1"/>
        <end position="20"/>
    </location>
</feature>
<proteinExistence type="predicted"/>
<accession>A0A9W9IPR3</accession>
<feature type="transmembrane region" description="Helical" evidence="2">
    <location>
        <begin position="76"/>
        <end position="95"/>
    </location>
</feature>
<comment type="caution">
    <text evidence="3">The sequence shown here is derived from an EMBL/GenBank/DDBJ whole genome shotgun (WGS) entry which is preliminary data.</text>
</comment>
<evidence type="ECO:0000256" key="1">
    <source>
        <dbReference type="SAM" id="MobiDB-lite"/>
    </source>
</evidence>
<reference evidence="3" key="2">
    <citation type="journal article" date="2023" name="IMA Fungus">
        <title>Comparative genomic study of the Penicillium genus elucidates a diverse pangenome and 15 lateral gene transfer events.</title>
        <authorList>
            <person name="Petersen C."/>
            <person name="Sorensen T."/>
            <person name="Nielsen M.R."/>
            <person name="Sondergaard T.E."/>
            <person name="Sorensen J.L."/>
            <person name="Fitzpatrick D.A."/>
            <person name="Frisvad J.C."/>
            <person name="Nielsen K.L."/>
        </authorList>
    </citation>
    <scope>NUCLEOTIDE SEQUENCE</scope>
    <source>
        <strain evidence="3">IBT 21917</strain>
    </source>
</reference>
<gene>
    <name evidence="3" type="ORF">N7492_002776</name>
</gene>
<evidence type="ECO:0000256" key="2">
    <source>
        <dbReference type="SAM" id="Phobius"/>
    </source>
</evidence>
<keyword evidence="2" id="KW-0812">Transmembrane</keyword>
<dbReference type="EMBL" id="JAPQKO010000002">
    <property type="protein sequence ID" value="KAJ5179566.1"/>
    <property type="molecule type" value="Genomic_DNA"/>
</dbReference>
<dbReference type="OrthoDB" id="410267at2759"/>
<keyword evidence="4" id="KW-1185">Reference proteome</keyword>
<evidence type="ECO:0000313" key="3">
    <source>
        <dbReference type="EMBL" id="KAJ5179566.1"/>
    </source>
</evidence>
<sequence>MNEIRNSGNDERDSSRSTLPDLHDVHYPEGDLKAWSVVLGAWCAVAPAMGLLDSLGTLHAWTSTHQLKDYSESSIGLIYGVYTFFLFLGGAQFGIILHRPLYVVVPGSVGKVLFLGFLSLSEAPRHIQCPRWDISKHPFYSAGSGSWVLVQYTTCVGDRRGPHSGRRWRMHIPPGDPFHGSSGWVHLVDLNHRFDLGIFVHDRMLHGTNQTAPNQGKCLLGFQGCGRYQVRVCFSGCLPRRVCRTYLTSYALDAGFDEQMSYAVLVFLNLDPIFSQFLPACLPIELADST</sequence>
<evidence type="ECO:0000313" key="4">
    <source>
        <dbReference type="Proteomes" id="UP001146351"/>
    </source>
</evidence>
<protein>
    <submittedName>
        <fullName evidence="3">Uncharacterized protein</fullName>
    </submittedName>
</protein>
<feature type="compositionally biased region" description="Basic and acidic residues" evidence="1">
    <location>
        <begin position="8"/>
        <end position="20"/>
    </location>
</feature>
<dbReference type="Proteomes" id="UP001146351">
    <property type="component" value="Unassembled WGS sequence"/>
</dbReference>
<dbReference type="AlphaFoldDB" id="A0A9W9IPR3"/>
<organism evidence="3 4">
    <name type="scientific">Penicillium capsulatum</name>
    <dbReference type="NCBI Taxonomy" id="69766"/>
    <lineage>
        <taxon>Eukaryota</taxon>
        <taxon>Fungi</taxon>
        <taxon>Dikarya</taxon>
        <taxon>Ascomycota</taxon>
        <taxon>Pezizomycotina</taxon>
        <taxon>Eurotiomycetes</taxon>
        <taxon>Eurotiomycetidae</taxon>
        <taxon>Eurotiales</taxon>
        <taxon>Aspergillaceae</taxon>
        <taxon>Penicillium</taxon>
    </lineage>
</organism>
<reference evidence="3" key="1">
    <citation type="submission" date="2022-11" db="EMBL/GenBank/DDBJ databases">
        <authorList>
            <person name="Petersen C."/>
        </authorList>
    </citation>
    <scope>NUCLEOTIDE SEQUENCE</scope>
    <source>
        <strain evidence="3">IBT 21917</strain>
    </source>
</reference>
<name>A0A9W9IPR3_9EURO</name>